<gene>
    <name evidence="8" type="ORF">LCGC14_2377160</name>
</gene>
<keyword evidence="6" id="KW-0472">Membrane</keyword>
<keyword evidence="5" id="KW-1278">Translocase</keyword>
<feature type="domain" description="ABC transporter" evidence="7">
    <location>
        <begin position="29"/>
        <end position="75"/>
    </location>
</feature>
<name>A0A0F9CPB5_9ZZZZ</name>
<dbReference type="AlphaFoldDB" id="A0A0F9CPB5"/>
<dbReference type="Gene3D" id="3.40.50.300">
    <property type="entry name" value="P-loop containing nucleotide triphosphate hydrolases"/>
    <property type="match status" value="1"/>
</dbReference>
<organism evidence="8">
    <name type="scientific">marine sediment metagenome</name>
    <dbReference type="NCBI Taxonomy" id="412755"/>
    <lineage>
        <taxon>unclassified sequences</taxon>
        <taxon>metagenomes</taxon>
        <taxon>ecological metagenomes</taxon>
    </lineage>
</organism>
<dbReference type="SUPFAM" id="SSF52540">
    <property type="entry name" value="P-loop containing nucleoside triphosphate hydrolases"/>
    <property type="match status" value="1"/>
</dbReference>
<keyword evidence="1" id="KW-0813">Transport</keyword>
<evidence type="ECO:0000256" key="5">
    <source>
        <dbReference type="ARBA" id="ARBA00022967"/>
    </source>
</evidence>
<dbReference type="EMBL" id="LAZR01035169">
    <property type="protein sequence ID" value="KKL28237.1"/>
    <property type="molecule type" value="Genomic_DNA"/>
</dbReference>
<evidence type="ECO:0000256" key="2">
    <source>
        <dbReference type="ARBA" id="ARBA00022475"/>
    </source>
</evidence>
<evidence type="ECO:0000256" key="4">
    <source>
        <dbReference type="ARBA" id="ARBA00022840"/>
    </source>
</evidence>
<dbReference type="GO" id="GO:0005524">
    <property type="term" value="F:ATP binding"/>
    <property type="evidence" value="ECO:0007669"/>
    <property type="project" value="UniProtKB-KW"/>
</dbReference>
<dbReference type="PANTHER" id="PTHR43790">
    <property type="entry name" value="CARBOHYDRATE TRANSPORT ATP-BINDING PROTEIN MG119-RELATED"/>
    <property type="match status" value="1"/>
</dbReference>
<accession>A0A0F9CPB5</accession>
<comment type="caution">
    <text evidence="8">The sequence shown here is derived from an EMBL/GenBank/DDBJ whole genome shotgun (WGS) entry which is preliminary data.</text>
</comment>
<dbReference type="GO" id="GO:0016887">
    <property type="term" value="F:ATP hydrolysis activity"/>
    <property type="evidence" value="ECO:0007669"/>
    <property type="project" value="InterPro"/>
</dbReference>
<keyword evidence="2" id="KW-1003">Cell membrane</keyword>
<keyword evidence="3" id="KW-0547">Nucleotide-binding</keyword>
<dbReference type="InterPro" id="IPR027417">
    <property type="entry name" value="P-loop_NTPase"/>
</dbReference>
<protein>
    <recommendedName>
        <fullName evidence="7">ABC transporter domain-containing protein</fullName>
    </recommendedName>
</protein>
<evidence type="ECO:0000256" key="6">
    <source>
        <dbReference type="ARBA" id="ARBA00023136"/>
    </source>
</evidence>
<evidence type="ECO:0000259" key="7">
    <source>
        <dbReference type="Pfam" id="PF00005"/>
    </source>
</evidence>
<sequence length="117" mass="13085">MIRGEIALDNKVVLETKGISKHYFGVKALDNVDMQLYEKEIIAVVGDNGAGKTTLIKVISGVYKQDAGEIFVNGELAEINDPIDFEGVRYRDRVSGGRGHTDLERCIEFVPWKRKDT</sequence>
<dbReference type="PANTHER" id="PTHR43790:SF3">
    <property type="entry name" value="D-ALLOSE IMPORT ATP-BINDING PROTEIN ALSA-RELATED"/>
    <property type="match status" value="1"/>
</dbReference>
<dbReference type="InterPro" id="IPR050107">
    <property type="entry name" value="ABC_carbohydrate_import_ATPase"/>
</dbReference>
<reference evidence="8" key="1">
    <citation type="journal article" date="2015" name="Nature">
        <title>Complex archaea that bridge the gap between prokaryotes and eukaryotes.</title>
        <authorList>
            <person name="Spang A."/>
            <person name="Saw J.H."/>
            <person name="Jorgensen S.L."/>
            <person name="Zaremba-Niedzwiedzka K."/>
            <person name="Martijn J."/>
            <person name="Lind A.E."/>
            <person name="van Eijk R."/>
            <person name="Schleper C."/>
            <person name="Guy L."/>
            <person name="Ettema T.J."/>
        </authorList>
    </citation>
    <scope>NUCLEOTIDE SEQUENCE</scope>
</reference>
<evidence type="ECO:0000313" key="8">
    <source>
        <dbReference type="EMBL" id="KKL28237.1"/>
    </source>
</evidence>
<dbReference type="InterPro" id="IPR003439">
    <property type="entry name" value="ABC_transporter-like_ATP-bd"/>
</dbReference>
<keyword evidence="4" id="KW-0067">ATP-binding</keyword>
<evidence type="ECO:0000256" key="1">
    <source>
        <dbReference type="ARBA" id="ARBA00022448"/>
    </source>
</evidence>
<dbReference type="Pfam" id="PF00005">
    <property type="entry name" value="ABC_tran"/>
    <property type="match status" value="1"/>
</dbReference>
<proteinExistence type="predicted"/>
<evidence type="ECO:0000256" key="3">
    <source>
        <dbReference type="ARBA" id="ARBA00022741"/>
    </source>
</evidence>